<dbReference type="PANTHER" id="PTHR46327">
    <property type="entry name" value="F16F4.11 PROTEIN-RELATED"/>
    <property type="match status" value="1"/>
</dbReference>
<feature type="compositionally biased region" description="Basic and acidic residues" evidence="2">
    <location>
        <begin position="110"/>
        <end position="125"/>
    </location>
</feature>
<protein>
    <recommendedName>
        <fullName evidence="3">Myb/SANT-like DNA-binding domain-containing protein</fullName>
    </recommendedName>
</protein>
<dbReference type="Pfam" id="PF13837">
    <property type="entry name" value="Myb_DNA-bind_4"/>
    <property type="match status" value="1"/>
</dbReference>
<reference evidence="4" key="1">
    <citation type="submission" date="2021-01" db="EMBL/GenBank/DDBJ databases">
        <title>Adiantum capillus-veneris genome.</title>
        <authorList>
            <person name="Fang Y."/>
            <person name="Liao Q."/>
        </authorList>
    </citation>
    <scope>NUCLEOTIDE SEQUENCE</scope>
    <source>
        <strain evidence="4">H3</strain>
        <tissue evidence="4">Leaf</tissue>
    </source>
</reference>
<evidence type="ECO:0000313" key="4">
    <source>
        <dbReference type="EMBL" id="KAI5070015.1"/>
    </source>
</evidence>
<gene>
    <name evidence="4" type="ORF">GOP47_0014358</name>
</gene>
<feature type="domain" description="Myb/SANT-like DNA-binding" evidence="3">
    <location>
        <begin position="134"/>
        <end position="218"/>
    </location>
</feature>
<evidence type="ECO:0000313" key="5">
    <source>
        <dbReference type="Proteomes" id="UP000886520"/>
    </source>
</evidence>
<evidence type="ECO:0000259" key="3">
    <source>
        <dbReference type="Pfam" id="PF13837"/>
    </source>
</evidence>
<feature type="coiled-coil region" evidence="1">
    <location>
        <begin position="366"/>
        <end position="435"/>
    </location>
</feature>
<dbReference type="EMBL" id="JABFUD020000014">
    <property type="protein sequence ID" value="KAI5070015.1"/>
    <property type="molecule type" value="Genomic_DNA"/>
</dbReference>
<dbReference type="OrthoDB" id="641566at2759"/>
<sequence>MVSPIATSESCLPVKSISLEGGMLGGTIMPATSTGRLELNRPFHDTPGGLHYFGQTVPPHLLSSCSWPTNQLLNENQAVCAKSIDYHGNIQSAFLLSKGKFSATSDEDESSSKEATDEHNCEKGKRTSPWQRIKWTNDMIKVLINIVNYVGEDGICDNLDINKRSILQKKGKWRSVSNAMNERGWYVSPQQCEDKFNDLNKRYKRLTDILGRHTALQVVDDISLLDNMTNLSVKRKEDVKKILSSKHSFYKEMHSYHSGVKSPMIVDLRTHSAKVREACDAGMGIARSVLVENGGMHTDVKADMESSLYNHACNTMDGALKRVPSFREGCSKHPDDNHGALCHSDTTVSPDAPCSLQGEACSGLELTDLRRRLMNLEELKVGLQAQALELGLQRHRWRKLNCKQNDELERLREDNKRMKKENDQLTYQLKQKELEVECKRSVTSMALFDLVLEKLRAKEQQETMQAKYG</sequence>
<dbReference type="InterPro" id="IPR044822">
    <property type="entry name" value="Myb_DNA-bind_4"/>
</dbReference>
<keyword evidence="1" id="KW-0175">Coiled coil</keyword>
<dbReference type="PANTHER" id="PTHR46327:SF9">
    <property type="entry name" value="MYB_SANT-LIKE DNA-BINDING DOMAIN-CONTAINING PROTEIN"/>
    <property type="match status" value="1"/>
</dbReference>
<dbReference type="Gene3D" id="1.10.10.60">
    <property type="entry name" value="Homeodomain-like"/>
    <property type="match status" value="1"/>
</dbReference>
<name>A0A9D4ZE31_ADICA</name>
<dbReference type="Proteomes" id="UP000886520">
    <property type="component" value="Chromosome 14"/>
</dbReference>
<evidence type="ECO:0000256" key="1">
    <source>
        <dbReference type="SAM" id="Coils"/>
    </source>
</evidence>
<proteinExistence type="predicted"/>
<organism evidence="4 5">
    <name type="scientific">Adiantum capillus-veneris</name>
    <name type="common">Maidenhair fern</name>
    <dbReference type="NCBI Taxonomy" id="13818"/>
    <lineage>
        <taxon>Eukaryota</taxon>
        <taxon>Viridiplantae</taxon>
        <taxon>Streptophyta</taxon>
        <taxon>Embryophyta</taxon>
        <taxon>Tracheophyta</taxon>
        <taxon>Polypodiopsida</taxon>
        <taxon>Polypodiidae</taxon>
        <taxon>Polypodiales</taxon>
        <taxon>Pteridineae</taxon>
        <taxon>Pteridaceae</taxon>
        <taxon>Vittarioideae</taxon>
        <taxon>Adiantum</taxon>
    </lineage>
</organism>
<comment type="caution">
    <text evidence="4">The sequence shown here is derived from an EMBL/GenBank/DDBJ whole genome shotgun (WGS) entry which is preliminary data.</text>
</comment>
<feature type="region of interest" description="Disordered" evidence="2">
    <location>
        <begin position="103"/>
        <end position="127"/>
    </location>
</feature>
<evidence type="ECO:0000256" key="2">
    <source>
        <dbReference type="SAM" id="MobiDB-lite"/>
    </source>
</evidence>
<keyword evidence="5" id="KW-1185">Reference proteome</keyword>
<dbReference type="AlphaFoldDB" id="A0A9D4ZE31"/>
<accession>A0A9D4ZE31</accession>